<name>A0A9Q1E774_SYNKA</name>
<gene>
    <name evidence="2" type="ORF">SKAU_G00315430</name>
    <name evidence="1" type="ORF">SKAU_G00414790</name>
</gene>
<comment type="caution">
    <text evidence="1">The sequence shown here is derived from an EMBL/GenBank/DDBJ whole genome shotgun (WGS) entry which is preliminary data.</text>
</comment>
<dbReference type="EMBL" id="JAINUF010000013">
    <property type="protein sequence ID" value="KAJ8344214.1"/>
    <property type="molecule type" value="Genomic_DNA"/>
</dbReference>
<dbReference type="AlphaFoldDB" id="A0A9Q1E774"/>
<evidence type="ECO:0000313" key="3">
    <source>
        <dbReference type="Proteomes" id="UP001152622"/>
    </source>
</evidence>
<keyword evidence="3" id="KW-1185">Reference proteome</keyword>
<evidence type="ECO:0000313" key="1">
    <source>
        <dbReference type="EMBL" id="KAJ8333471.1"/>
    </source>
</evidence>
<proteinExistence type="predicted"/>
<dbReference type="PANTHER" id="PTHR31025">
    <property type="entry name" value="SI:CH211-196P9.1-RELATED"/>
    <property type="match status" value="1"/>
</dbReference>
<organism evidence="1 3">
    <name type="scientific">Synaphobranchus kaupii</name>
    <name type="common">Kaup's arrowtooth eel</name>
    <dbReference type="NCBI Taxonomy" id="118154"/>
    <lineage>
        <taxon>Eukaryota</taxon>
        <taxon>Metazoa</taxon>
        <taxon>Chordata</taxon>
        <taxon>Craniata</taxon>
        <taxon>Vertebrata</taxon>
        <taxon>Euteleostomi</taxon>
        <taxon>Actinopterygii</taxon>
        <taxon>Neopterygii</taxon>
        <taxon>Teleostei</taxon>
        <taxon>Anguilliformes</taxon>
        <taxon>Synaphobranchidae</taxon>
        <taxon>Synaphobranchus</taxon>
    </lineage>
</organism>
<evidence type="ECO:0000313" key="2">
    <source>
        <dbReference type="EMBL" id="KAJ8344214.1"/>
    </source>
</evidence>
<dbReference type="PANTHER" id="PTHR31025:SF22">
    <property type="entry name" value="IP13529P"/>
    <property type="match status" value="1"/>
</dbReference>
<dbReference type="OrthoDB" id="8838209at2759"/>
<dbReference type="Proteomes" id="UP001152622">
    <property type="component" value="Chromosome 13"/>
</dbReference>
<dbReference type="EMBL" id="JAINUF010000023">
    <property type="protein sequence ID" value="KAJ8333471.1"/>
    <property type="molecule type" value="Genomic_DNA"/>
</dbReference>
<reference evidence="1" key="1">
    <citation type="journal article" date="2023" name="Science">
        <title>Genome structures resolve the early diversification of teleost fishes.</title>
        <authorList>
            <person name="Parey E."/>
            <person name="Louis A."/>
            <person name="Montfort J."/>
            <person name="Bouchez O."/>
            <person name="Roques C."/>
            <person name="Iampietro C."/>
            <person name="Lluch J."/>
            <person name="Castinel A."/>
            <person name="Donnadieu C."/>
            <person name="Desvignes T."/>
            <person name="Floi Bucao C."/>
            <person name="Jouanno E."/>
            <person name="Wen M."/>
            <person name="Mejri S."/>
            <person name="Dirks R."/>
            <person name="Jansen H."/>
            <person name="Henkel C."/>
            <person name="Chen W.J."/>
            <person name="Zahm M."/>
            <person name="Cabau C."/>
            <person name="Klopp C."/>
            <person name="Thompson A.W."/>
            <person name="Robinson-Rechavi M."/>
            <person name="Braasch I."/>
            <person name="Lecointre G."/>
            <person name="Bobe J."/>
            <person name="Postlethwait J.H."/>
            <person name="Berthelot C."/>
            <person name="Roest Crollius H."/>
            <person name="Guiguen Y."/>
        </authorList>
    </citation>
    <scope>NUCLEOTIDE SEQUENCE</scope>
    <source>
        <strain evidence="1">WJC10195</strain>
    </source>
</reference>
<sequence>MQDTYGCINWEKSMPSSETKASQQQHKEKLKKMFTDRSWDHLEVKESMQKTFSSQRQDINGRSSIECLLENWPFLFEEDGLEVHFLELTGIPLTDTYHKSMEKKAKRLFGYMKHMVAGKHTSVMQILKRLEQAKDVHCSPEMAAFVELLLAYFNEKTDTMIRYVDDVSLPSEVTMPDLPETPCIVVCGSSIHAASRFFLSIDKVIVNDHIPTFAKAFTMMFGTYYCFNIQYPQELGSTLEFMQRCIFRINPEKGTKVMRSKNKKQYSVNPKVLTLITSVADYEWRD</sequence>
<dbReference type="Proteomes" id="UP001152622">
    <property type="component" value="Chromosome 23"/>
</dbReference>
<protein>
    <submittedName>
        <fullName evidence="1">Uncharacterized protein</fullName>
    </submittedName>
</protein>
<accession>A0A9Q1E774</accession>